<dbReference type="Proteomes" id="UP000233618">
    <property type="component" value="Unassembled WGS sequence"/>
</dbReference>
<dbReference type="AlphaFoldDB" id="A0A2N3I894"/>
<dbReference type="RefSeq" id="WP_101309873.1">
    <property type="nucleotide sequence ID" value="NZ_MVDE01000014.1"/>
</dbReference>
<comment type="caution">
    <text evidence="1">The sequence shown here is derived from an EMBL/GenBank/DDBJ whole genome shotgun (WGS) entry which is preliminary data.</text>
</comment>
<protein>
    <recommendedName>
        <fullName evidence="3">6-bladed beta-propeller</fullName>
    </recommendedName>
</protein>
<dbReference type="EMBL" id="MVDE01000014">
    <property type="protein sequence ID" value="PKQ66526.1"/>
    <property type="molecule type" value="Genomic_DNA"/>
</dbReference>
<evidence type="ECO:0000313" key="1">
    <source>
        <dbReference type="EMBL" id="PKQ66526.1"/>
    </source>
</evidence>
<sequence>MDSDKSKTFQESSDKTVNVKDKITDIKTDLLFQYCSMTISDSILIINELTPSNAKGIHFFNKNSFKYITSTGFMGKGPGEITVLGESRSSYNSKAIWVDDYGKMVSWKFPIDSILSNENFIPTEKLKMNKDSFQVKSVFINDSITIGRSVIPTSYHSMDISTTKLNNYTYKIEEYGYIYPDLKGRESYSSFDLSTKNEIYTTCFSYVDLITICDLKGNLRYNIYGPQWNPKETKGIQFYGVVKTYKNYIIASYIGDKHVVFTDEGGRVDIAPSKLLVFDINGNYVKTIEVGYEFSEFCIDEENNRVIAYFDNRINPLGYFSLDI</sequence>
<accession>A0A2N3I894</accession>
<keyword evidence="2" id="KW-1185">Reference proteome</keyword>
<evidence type="ECO:0008006" key="3">
    <source>
        <dbReference type="Google" id="ProtNLM"/>
    </source>
</evidence>
<proteinExistence type="predicted"/>
<name>A0A2N3I894_9BACT</name>
<organism evidence="1 2">
    <name type="scientific">Labilibaculum manganireducens</name>
    <dbReference type="NCBI Taxonomy" id="1940525"/>
    <lineage>
        <taxon>Bacteria</taxon>
        <taxon>Pseudomonadati</taxon>
        <taxon>Bacteroidota</taxon>
        <taxon>Bacteroidia</taxon>
        <taxon>Marinilabiliales</taxon>
        <taxon>Marinifilaceae</taxon>
        <taxon>Labilibaculum</taxon>
    </lineage>
</organism>
<gene>
    <name evidence="1" type="ORF">BZG01_10905</name>
</gene>
<reference evidence="1 2" key="1">
    <citation type="journal article" date="2017" name="Front. Microbiol.">
        <title>Labilibaculum manganireducens gen. nov., sp. nov. and Labilibaculum filiforme sp. nov., Novel Bacteroidetes Isolated from Subsurface Sediments of the Baltic Sea.</title>
        <authorList>
            <person name="Vandieken V."/>
            <person name="Marshall I.P."/>
            <person name="Niemann H."/>
            <person name="Engelen B."/>
            <person name="Cypionka H."/>
        </authorList>
    </citation>
    <scope>NUCLEOTIDE SEQUENCE [LARGE SCALE GENOMIC DNA]</scope>
    <source>
        <strain evidence="1 2">59.10-2M</strain>
    </source>
</reference>
<evidence type="ECO:0000313" key="2">
    <source>
        <dbReference type="Proteomes" id="UP000233618"/>
    </source>
</evidence>